<reference evidence="5" key="1">
    <citation type="submission" date="2018-04" db="EMBL/GenBank/DDBJ databases">
        <title>Whole genome sequencing of Hypsizygus marmoreus.</title>
        <authorList>
            <person name="Choi I.-G."/>
            <person name="Min B."/>
            <person name="Kim J.-G."/>
            <person name="Kim S."/>
            <person name="Oh Y.-L."/>
            <person name="Kong W.-S."/>
            <person name="Park H."/>
            <person name="Jeong J."/>
            <person name="Song E.-S."/>
        </authorList>
    </citation>
    <scope>NUCLEOTIDE SEQUENCE [LARGE SCALE GENOMIC DNA]</scope>
    <source>
        <strain evidence="5">51987-8</strain>
    </source>
</reference>
<dbReference type="InterPro" id="IPR045160">
    <property type="entry name" value="ATG16"/>
</dbReference>
<dbReference type="PANTHER" id="PTHR19878:SF8">
    <property type="entry name" value="AUTOPHAGY-RELATED 16, ISOFORM F"/>
    <property type="match status" value="1"/>
</dbReference>
<dbReference type="OrthoDB" id="8949486at2759"/>
<proteinExistence type="inferred from homology"/>
<dbReference type="EMBL" id="LUEZ02000010">
    <property type="protein sequence ID" value="RDB28664.1"/>
    <property type="molecule type" value="Genomic_DNA"/>
</dbReference>
<evidence type="ECO:0000259" key="4">
    <source>
        <dbReference type="Pfam" id="PF08614"/>
    </source>
</evidence>
<dbReference type="GO" id="GO:0000045">
    <property type="term" value="P:autophagosome assembly"/>
    <property type="evidence" value="ECO:0007669"/>
    <property type="project" value="InterPro"/>
</dbReference>
<evidence type="ECO:0000313" key="6">
    <source>
        <dbReference type="Proteomes" id="UP000076154"/>
    </source>
</evidence>
<evidence type="ECO:0000256" key="3">
    <source>
        <dbReference type="SAM" id="MobiDB-lite"/>
    </source>
</evidence>
<organism evidence="5 6">
    <name type="scientific">Hypsizygus marmoreus</name>
    <name type="common">White beech mushroom</name>
    <name type="synonym">Agaricus marmoreus</name>
    <dbReference type="NCBI Taxonomy" id="39966"/>
    <lineage>
        <taxon>Eukaryota</taxon>
        <taxon>Fungi</taxon>
        <taxon>Dikarya</taxon>
        <taxon>Basidiomycota</taxon>
        <taxon>Agaricomycotina</taxon>
        <taxon>Agaricomycetes</taxon>
        <taxon>Agaricomycetidae</taxon>
        <taxon>Agaricales</taxon>
        <taxon>Tricholomatineae</taxon>
        <taxon>Lyophyllaceae</taxon>
        <taxon>Hypsizygus</taxon>
    </lineage>
</organism>
<dbReference type="InParanoid" id="A0A369KA46"/>
<comment type="similarity">
    <text evidence="1">Belongs to the ATG16 family.</text>
</comment>
<evidence type="ECO:0000256" key="2">
    <source>
        <dbReference type="SAM" id="Coils"/>
    </source>
</evidence>
<dbReference type="CDD" id="cd22887">
    <property type="entry name" value="Atg16_CCD"/>
    <property type="match status" value="1"/>
</dbReference>
<feature type="coiled-coil region" evidence="2">
    <location>
        <begin position="129"/>
        <end position="213"/>
    </location>
</feature>
<comment type="caution">
    <text evidence="5">The sequence shown here is derived from an EMBL/GenBank/DDBJ whole genome shotgun (WGS) entry which is preliminary data.</text>
</comment>
<dbReference type="Gene3D" id="1.20.5.170">
    <property type="match status" value="1"/>
</dbReference>
<dbReference type="GO" id="GO:0043495">
    <property type="term" value="F:protein-membrane adaptor activity"/>
    <property type="evidence" value="ECO:0007669"/>
    <property type="project" value="TreeGrafter"/>
</dbReference>
<name>A0A369KA46_HYPMA</name>
<dbReference type="GO" id="GO:0000421">
    <property type="term" value="C:autophagosome membrane"/>
    <property type="evidence" value="ECO:0007669"/>
    <property type="project" value="TreeGrafter"/>
</dbReference>
<dbReference type="GO" id="GO:0034274">
    <property type="term" value="C:Atg12-Atg5-Atg16 complex"/>
    <property type="evidence" value="ECO:0007669"/>
    <property type="project" value="TreeGrafter"/>
</dbReference>
<keyword evidence="2" id="KW-0175">Coiled coil</keyword>
<dbReference type="PANTHER" id="PTHR19878">
    <property type="entry name" value="AUTOPHAGY PROTEIN 16-LIKE"/>
    <property type="match status" value="1"/>
</dbReference>
<keyword evidence="6" id="KW-1185">Reference proteome</keyword>
<gene>
    <name evidence="5" type="primary">tipD</name>
    <name evidence="5" type="ORF">Hypma_015305</name>
</gene>
<dbReference type="GO" id="GO:0034045">
    <property type="term" value="C:phagophore assembly site membrane"/>
    <property type="evidence" value="ECO:0007669"/>
    <property type="project" value="TreeGrafter"/>
</dbReference>
<sequence length="278" mass="30836">MAEPSWQETLRLRLAERNAKESAYASIIEQYRRLAQQTKLLKERNASLLRAVGSVKGNPSSSTVFVPGTGEDNPVRAAYMASLESQISSLRDELATVYKTQGQNAQRLLSMNETLREKEELSRIDSENLRKTRDEIAVLRRKVDQHAELMAEKDHTVQILHDEINTLQLELGQIEERNVTLTKDNAKLLQRWLDAKQAEANKMNEANQFYENMRSKHQAVLSWRDGSVEDGGDTGNPASQPSVSGSGKGGASDASHLSLTKNGIPSPAANPMELTPNG</sequence>
<dbReference type="STRING" id="39966.A0A369KA46"/>
<dbReference type="Pfam" id="PF08614">
    <property type="entry name" value="ATG16"/>
    <property type="match status" value="1"/>
</dbReference>
<dbReference type="AlphaFoldDB" id="A0A369KA46"/>
<accession>A0A369KA46</accession>
<evidence type="ECO:0000313" key="5">
    <source>
        <dbReference type="EMBL" id="RDB28664.1"/>
    </source>
</evidence>
<protein>
    <submittedName>
        <fullName evidence="5">Protein tipD</fullName>
    </submittedName>
</protein>
<dbReference type="InterPro" id="IPR013923">
    <property type="entry name" value="Autophagy-rel_prot_16_dom"/>
</dbReference>
<evidence type="ECO:0000256" key="1">
    <source>
        <dbReference type="ARBA" id="ARBA00005331"/>
    </source>
</evidence>
<dbReference type="Proteomes" id="UP000076154">
    <property type="component" value="Unassembled WGS sequence"/>
</dbReference>
<feature type="region of interest" description="Disordered" evidence="3">
    <location>
        <begin position="225"/>
        <end position="278"/>
    </location>
</feature>
<feature type="domain" description="Autophagy-related protein 16" evidence="4">
    <location>
        <begin position="11"/>
        <end position="204"/>
    </location>
</feature>